<dbReference type="AlphaFoldDB" id="A0A438NFS1"/>
<dbReference type="InterPro" id="IPR011701">
    <property type="entry name" value="MFS"/>
</dbReference>
<evidence type="ECO:0000313" key="8">
    <source>
        <dbReference type="EMBL" id="RVX74573.1"/>
    </source>
</evidence>
<feature type="transmembrane region" description="Helical" evidence="7">
    <location>
        <begin position="225"/>
        <end position="245"/>
    </location>
</feature>
<dbReference type="EMBL" id="NAJM01000004">
    <property type="protein sequence ID" value="RVX74573.1"/>
    <property type="molecule type" value="Genomic_DNA"/>
</dbReference>
<keyword evidence="3 7" id="KW-0812">Transmembrane</keyword>
<protein>
    <recommendedName>
        <fullName evidence="10">Major facilitator superfamily (MFS) profile domain-containing protein</fullName>
    </recommendedName>
</protein>
<evidence type="ECO:0000256" key="7">
    <source>
        <dbReference type="SAM" id="Phobius"/>
    </source>
</evidence>
<dbReference type="GO" id="GO:0016020">
    <property type="term" value="C:membrane"/>
    <property type="evidence" value="ECO:0007669"/>
    <property type="project" value="UniProtKB-SubCell"/>
</dbReference>
<accession>A0A438NFS1</accession>
<evidence type="ECO:0000256" key="5">
    <source>
        <dbReference type="ARBA" id="ARBA00023136"/>
    </source>
</evidence>
<evidence type="ECO:0000256" key="4">
    <source>
        <dbReference type="ARBA" id="ARBA00022989"/>
    </source>
</evidence>
<feature type="transmembrane region" description="Helical" evidence="7">
    <location>
        <begin position="372"/>
        <end position="393"/>
    </location>
</feature>
<feature type="transmembrane region" description="Helical" evidence="7">
    <location>
        <begin position="257"/>
        <end position="277"/>
    </location>
</feature>
<dbReference type="OrthoDB" id="1935484at2759"/>
<dbReference type="Pfam" id="PF07690">
    <property type="entry name" value="MFS_1"/>
    <property type="match status" value="1"/>
</dbReference>
<dbReference type="GO" id="GO:0022857">
    <property type="term" value="F:transmembrane transporter activity"/>
    <property type="evidence" value="ECO:0007669"/>
    <property type="project" value="InterPro"/>
</dbReference>
<evidence type="ECO:0000256" key="1">
    <source>
        <dbReference type="ARBA" id="ARBA00004141"/>
    </source>
</evidence>
<sequence>MSAPLPQAANKAGDELPGSKEVPSNEVSSDDASSIEDIDGDYGSYSNHIFSDPKIAEYWRNVYEKATYEGRHRFDPAFTWSATEEKRLRRKIDWRIMTWCWIMFMALDLNRRNINRAISDNMLTELGMNTNDFNYGQTIFLVSFLSAELPSGLISKKLGPDRWIPFIIFAWSVISAAQAGLSNKAGYYVCRCLLGLLMGGFIPDTVLYITYWYKAKELPIRLSWFWTVLSTCNILGSLLAAGILQMRGLRGWSGWQWLFLIEGVLTSIVGLLSWLLMPPSPCQTQHWFRGKDGWFNEREEKIMVNRLLRDDPSKGDMHNRQAVGLHRLWKCLKDFDLWPLYLIGLTNYIPPSPPSNYLAFILRQMGFSTFNANLLTIPAQFMFGVNLLIVSWISEWVNERSLVSATSNIWIFPFLVSLVALGASASNWVRYGLLTGLLSYPYCHAILVAWNSRNSNTVRTRAVSAALYNMFVQAGNIVGSNIYRDEDRPYYIRGNKILLGICCFNVVLFFFVKYYYIVRNKRREEAWSKLTGEEKNDYIHNTKDEGSKRLDFRFVH</sequence>
<feature type="transmembrane region" description="Helical" evidence="7">
    <location>
        <begin position="193"/>
        <end position="213"/>
    </location>
</feature>
<dbReference type="FunFam" id="1.20.1250.20:FF:000247">
    <property type="entry name" value="MFS general substrate transporter"/>
    <property type="match status" value="1"/>
</dbReference>
<keyword evidence="5 7" id="KW-0472">Membrane</keyword>
<dbReference type="Gene3D" id="1.20.1250.20">
    <property type="entry name" value="MFS general substrate transporter like domains"/>
    <property type="match status" value="1"/>
</dbReference>
<dbReference type="PANTHER" id="PTHR43791">
    <property type="entry name" value="PERMEASE-RELATED"/>
    <property type="match status" value="1"/>
</dbReference>
<evidence type="ECO:0000313" key="9">
    <source>
        <dbReference type="Proteomes" id="UP000288859"/>
    </source>
</evidence>
<evidence type="ECO:0000256" key="2">
    <source>
        <dbReference type="ARBA" id="ARBA00022448"/>
    </source>
</evidence>
<evidence type="ECO:0000256" key="3">
    <source>
        <dbReference type="ARBA" id="ARBA00022692"/>
    </source>
</evidence>
<feature type="transmembrane region" description="Helical" evidence="7">
    <location>
        <begin position="405"/>
        <end position="424"/>
    </location>
</feature>
<evidence type="ECO:0008006" key="10">
    <source>
        <dbReference type="Google" id="ProtNLM"/>
    </source>
</evidence>
<keyword evidence="4 7" id="KW-1133">Transmembrane helix</keyword>
<dbReference type="FunFam" id="1.20.1250.20:FF:000106">
    <property type="entry name" value="MFS transporter, putative"/>
    <property type="match status" value="1"/>
</dbReference>
<proteinExistence type="predicted"/>
<keyword evidence="2" id="KW-0813">Transport</keyword>
<evidence type="ECO:0000256" key="6">
    <source>
        <dbReference type="SAM" id="MobiDB-lite"/>
    </source>
</evidence>
<feature type="transmembrane region" description="Helical" evidence="7">
    <location>
        <begin position="497"/>
        <end position="516"/>
    </location>
</feature>
<feature type="transmembrane region" description="Helical" evidence="7">
    <location>
        <begin position="163"/>
        <end position="181"/>
    </location>
</feature>
<name>A0A438NFS1_EXOME</name>
<dbReference type="InterPro" id="IPR036259">
    <property type="entry name" value="MFS_trans_sf"/>
</dbReference>
<comment type="subcellular location">
    <subcellularLocation>
        <location evidence="1">Membrane</location>
        <topology evidence="1">Multi-pass membrane protein</topology>
    </subcellularLocation>
</comment>
<reference evidence="8 9" key="1">
    <citation type="submission" date="2017-03" db="EMBL/GenBank/DDBJ databases">
        <title>Genomes of endolithic fungi from Antarctica.</title>
        <authorList>
            <person name="Coleine C."/>
            <person name="Masonjones S."/>
            <person name="Stajich J.E."/>
        </authorList>
    </citation>
    <scope>NUCLEOTIDE SEQUENCE [LARGE SCALE GENOMIC DNA]</scope>
    <source>
        <strain evidence="8 9">CCFEE 6314</strain>
    </source>
</reference>
<feature type="region of interest" description="Disordered" evidence="6">
    <location>
        <begin position="1"/>
        <end position="34"/>
    </location>
</feature>
<dbReference type="Proteomes" id="UP000288859">
    <property type="component" value="Unassembled WGS sequence"/>
</dbReference>
<dbReference type="SUPFAM" id="SSF103473">
    <property type="entry name" value="MFS general substrate transporter"/>
    <property type="match status" value="1"/>
</dbReference>
<dbReference type="VEuPathDB" id="FungiDB:PV10_03674"/>
<comment type="caution">
    <text evidence="8">The sequence shown here is derived from an EMBL/GenBank/DDBJ whole genome shotgun (WGS) entry which is preliminary data.</text>
</comment>
<gene>
    <name evidence="8" type="ORF">B0A52_01699</name>
</gene>
<feature type="transmembrane region" description="Helical" evidence="7">
    <location>
        <begin position="431"/>
        <end position="450"/>
    </location>
</feature>
<dbReference type="PANTHER" id="PTHR43791:SF14">
    <property type="entry name" value="MFS GENERAL SUBSTRATE TRANSPORTER"/>
    <property type="match status" value="1"/>
</dbReference>
<organism evidence="8 9">
    <name type="scientific">Exophiala mesophila</name>
    <name type="common">Black yeast-like fungus</name>
    <dbReference type="NCBI Taxonomy" id="212818"/>
    <lineage>
        <taxon>Eukaryota</taxon>
        <taxon>Fungi</taxon>
        <taxon>Dikarya</taxon>
        <taxon>Ascomycota</taxon>
        <taxon>Pezizomycotina</taxon>
        <taxon>Eurotiomycetes</taxon>
        <taxon>Chaetothyriomycetidae</taxon>
        <taxon>Chaetothyriales</taxon>
        <taxon>Herpotrichiellaceae</taxon>
        <taxon>Exophiala</taxon>
    </lineage>
</organism>